<dbReference type="InterPro" id="IPR052396">
    <property type="entry name" value="Meiotic_Drive_Suppr_Kinase"/>
</dbReference>
<proteinExistence type="predicted"/>
<dbReference type="Gene3D" id="1.10.510.10">
    <property type="entry name" value="Transferase(Phosphotransferase) domain 1"/>
    <property type="match status" value="1"/>
</dbReference>
<dbReference type="Pfam" id="PF06293">
    <property type="entry name" value="Kdo"/>
    <property type="match status" value="2"/>
</dbReference>
<sequence>MVAALSRGEGSGQSRQIGKAGVQTHPAPAFPPRLPGDGSAHTGRQALGSRGRARPWSAGAEKEAGFVSDISLTSNIRLLNAPTLKVLEAPPPLPFAIRRPDGSTISFVSVLRHLPGKRVVGEARGADGRALAKLFFGNNARRHWEREASGIRALNKAGVATPEIIAAEELSDGGYLILTRFIDGATTMAEQIRELAGTCSQDDRVATLLAPCFALVGQLHAAGLIHNDLHPGNFLNADGRMMLVDGDAVSGEPLTHLADSKARANLALLIVQFPLAWTLEPVRLLEKYRRANPTLTDDPRALDAAIQQARDKRIHDYLDKAGRSCSRYVARRRFSSLQIVARDEEARLSPVIDDPDRCMAEGQPLKQGNTATVSRIRIGSAVWVVKRYNIKGVIHALSRAWRPTRGWHSWLAAHRLQALGIATPRPLAIVERRFGPLRGRAWLVTEDCPGQNLREYLDPAAPPDSTVGNALIDLFKALSAARITHGDLKATNLLWHNDRIYLIDLDAMTPHTSLVGLNRAWEKDRDRLIANWPDDSPLVRWLERNLPRLP</sequence>
<dbReference type="PANTHER" id="PTHR37171:SF1">
    <property type="entry name" value="SERINE_THREONINE-PROTEIN KINASE YRZF-RELATED"/>
    <property type="match status" value="1"/>
</dbReference>
<dbReference type="AlphaFoldDB" id="A0A972F7H4"/>
<evidence type="ECO:0000313" key="2">
    <source>
        <dbReference type="EMBL" id="NMG03087.1"/>
    </source>
</evidence>
<dbReference type="Proteomes" id="UP000599523">
    <property type="component" value="Unassembled WGS sequence"/>
</dbReference>
<reference evidence="2" key="1">
    <citation type="submission" date="2019-12" db="EMBL/GenBank/DDBJ databases">
        <title>Comparative genomics gives insights into the taxonomy of the Azoarcus-Aromatoleum group and reveals separate origins of nif in the plant-associated Azoarcus and non-plant-associated Aromatoleum sub-groups.</title>
        <authorList>
            <person name="Lafos M."/>
            <person name="Maluk M."/>
            <person name="Batista M."/>
            <person name="Junghare M."/>
            <person name="Carmona M."/>
            <person name="Faoro H."/>
            <person name="Cruz L.M."/>
            <person name="Battistoni F."/>
            <person name="De Souza E."/>
            <person name="Pedrosa F."/>
            <person name="Chen W.-M."/>
            <person name="Poole P.S."/>
            <person name="Dixon R.A."/>
            <person name="James E.K."/>
        </authorList>
    </citation>
    <scope>NUCLEOTIDE SEQUENCE</scope>
    <source>
        <strain evidence="2">NSC3</strain>
    </source>
</reference>
<name>A0A972F7H4_9RHOO</name>
<dbReference type="InterPro" id="IPR011009">
    <property type="entry name" value="Kinase-like_dom_sf"/>
</dbReference>
<dbReference type="SUPFAM" id="SSF56112">
    <property type="entry name" value="Protein kinase-like (PK-like)"/>
    <property type="match status" value="2"/>
</dbReference>
<dbReference type="PANTHER" id="PTHR37171">
    <property type="entry name" value="SERINE/THREONINE-PROTEIN KINASE YRZF-RELATED"/>
    <property type="match status" value="1"/>
</dbReference>
<keyword evidence="3" id="KW-1185">Reference proteome</keyword>
<protein>
    <submittedName>
        <fullName evidence="2">Phosphotransferase</fullName>
    </submittedName>
</protein>
<gene>
    <name evidence="2" type="ORF">GPA21_08880</name>
</gene>
<organism evidence="2 3">
    <name type="scientific">Azoarcus taiwanensis</name>
    <dbReference type="NCBI Taxonomy" id="666964"/>
    <lineage>
        <taxon>Bacteria</taxon>
        <taxon>Pseudomonadati</taxon>
        <taxon>Pseudomonadota</taxon>
        <taxon>Betaproteobacteria</taxon>
        <taxon>Rhodocyclales</taxon>
        <taxon>Zoogloeaceae</taxon>
        <taxon>Azoarcus</taxon>
    </lineage>
</organism>
<evidence type="ECO:0000256" key="1">
    <source>
        <dbReference type="SAM" id="MobiDB-lite"/>
    </source>
</evidence>
<dbReference type="EMBL" id="WTVM01000042">
    <property type="protein sequence ID" value="NMG03087.1"/>
    <property type="molecule type" value="Genomic_DNA"/>
</dbReference>
<feature type="region of interest" description="Disordered" evidence="1">
    <location>
        <begin position="1"/>
        <end position="58"/>
    </location>
</feature>
<accession>A0A972F7H4</accession>
<evidence type="ECO:0000313" key="3">
    <source>
        <dbReference type="Proteomes" id="UP000599523"/>
    </source>
</evidence>
<comment type="caution">
    <text evidence="2">The sequence shown here is derived from an EMBL/GenBank/DDBJ whole genome shotgun (WGS) entry which is preliminary data.</text>
</comment>